<evidence type="ECO:0000256" key="2">
    <source>
        <dbReference type="ARBA" id="ARBA00022821"/>
    </source>
</evidence>
<name>A0ABD1LB49_9FABA</name>
<feature type="domain" description="Disease resistance R13L4/SHOC-2-like LRR" evidence="3">
    <location>
        <begin position="66"/>
        <end position="258"/>
    </location>
</feature>
<gene>
    <name evidence="4" type="ORF">Fmac_029723</name>
</gene>
<dbReference type="EMBL" id="JBGMDY010000010">
    <property type="protein sequence ID" value="KAL2320754.1"/>
    <property type="molecule type" value="Genomic_DNA"/>
</dbReference>
<dbReference type="InterPro" id="IPR055414">
    <property type="entry name" value="LRR_R13L4/SHOC2-like"/>
</dbReference>
<dbReference type="Proteomes" id="UP001603857">
    <property type="component" value="Unassembled WGS sequence"/>
</dbReference>
<keyword evidence="2" id="KW-0611">Plant defense</keyword>
<evidence type="ECO:0000259" key="3">
    <source>
        <dbReference type="Pfam" id="PF23598"/>
    </source>
</evidence>
<comment type="caution">
    <text evidence="4">The sequence shown here is derived from an EMBL/GenBank/DDBJ whole genome shotgun (WGS) entry which is preliminary data.</text>
</comment>
<keyword evidence="1" id="KW-0677">Repeat</keyword>
<dbReference type="PANTHER" id="PTHR36766">
    <property type="entry name" value="PLANT BROAD-SPECTRUM MILDEW RESISTANCE PROTEIN RPW8"/>
    <property type="match status" value="1"/>
</dbReference>
<dbReference type="Gene3D" id="3.80.10.10">
    <property type="entry name" value="Ribonuclease Inhibitor"/>
    <property type="match status" value="1"/>
</dbReference>
<dbReference type="SUPFAM" id="SSF52058">
    <property type="entry name" value="L domain-like"/>
    <property type="match status" value="1"/>
</dbReference>
<dbReference type="Pfam" id="PF23598">
    <property type="entry name" value="LRR_14"/>
    <property type="match status" value="1"/>
</dbReference>
<dbReference type="GO" id="GO:0006952">
    <property type="term" value="P:defense response"/>
    <property type="evidence" value="ECO:0007669"/>
    <property type="project" value="UniProtKB-KW"/>
</dbReference>
<proteinExistence type="predicted"/>
<keyword evidence="5" id="KW-1185">Reference proteome</keyword>
<evidence type="ECO:0000256" key="1">
    <source>
        <dbReference type="ARBA" id="ARBA00022737"/>
    </source>
</evidence>
<reference evidence="4 5" key="1">
    <citation type="submission" date="2024-08" db="EMBL/GenBank/DDBJ databases">
        <title>Insights into the chromosomal genome structure of Flemingia macrophylla.</title>
        <authorList>
            <person name="Ding Y."/>
            <person name="Zhao Y."/>
            <person name="Bi W."/>
            <person name="Wu M."/>
            <person name="Zhao G."/>
            <person name="Gong Y."/>
            <person name="Li W."/>
            <person name="Zhang P."/>
        </authorList>
    </citation>
    <scope>NUCLEOTIDE SEQUENCE [LARGE SCALE GENOMIC DNA]</scope>
    <source>
        <strain evidence="4">DYQJB</strain>
        <tissue evidence="4">Leaf</tissue>
    </source>
</reference>
<organism evidence="4 5">
    <name type="scientific">Flemingia macrophylla</name>
    <dbReference type="NCBI Taxonomy" id="520843"/>
    <lineage>
        <taxon>Eukaryota</taxon>
        <taxon>Viridiplantae</taxon>
        <taxon>Streptophyta</taxon>
        <taxon>Embryophyta</taxon>
        <taxon>Tracheophyta</taxon>
        <taxon>Spermatophyta</taxon>
        <taxon>Magnoliopsida</taxon>
        <taxon>eudicotyledons</taxon>
        <taxon>Gunneridae</taxon>
        <taxon>Pentapetalae</taxon>
        <taxon>rosids</taxon>
        <taxon>fabids</taxon>
        <taxon>Fabales</taxon>
        <taxon>Fabaceae</taxon>
        <taxon>Papilionoideae</taxon>
        <taxon>50 kb inversion clade</taxon>
        <taxon>NPAAA clade</taxon>
        <taxon>indigoferoid/millettioid clade</taxon>
        <taxon>Phaseoleae</taxon>
        <taxon>Flemingia</taxon>
    </lineage>
</organism>
<evidence type="ECO:0000313" key="5">
    <source>
        <dbReference type="Proteomes" id="UP001603857"/>
    </source>
</evidence>
<evidence type="ECO:0000313" key="4">
    <source>
        <dbReference type="EMBL" id="KAL2320754.1"/>
    </source>
</evidence>
<dbReference type="InterPro" id="IPR032675">
    <property type="entry name" value="LRR_dom_sf"/>
</dbReference>
<sequence length="369" mass="42643">MYTAKEELLVINSHTRNIPEQVRHLSFVENVSLSRALFSKSKRVRTILFPIDGIGLHCEAHLNTWITQYKYLRILDLSDSSLETLPNSIAKLEHLRALKLEKNCKIKRLPRSICKLQNLIFLSLRGCMDLETLPNGLGMLVNLQHLHITTKQSTLQEDEFASLNNLLTLSFEYCDNLKFLFGRAQAQLTSLKGLTVQSCGSLESLPLHILPKLEFLSATRCRMLNLSWSSEKPIQSLRMKFLQLEHCPRQQTFPEWIQGAANTMQTLLISNCDSLEMIPEWLTAMRHLKMLHIVNCPQLLHLPSDMHRLTALEDLCIDGCHELCRKCQPQSGQYWPSISHIKCLSIGETRQRQLLFRVLLQRRLRLRDQ</sequence>
<dbReference type="AlphaFoldDB" id="A0ABD1LB49"/>
<dbReference type="PANTHER" id="PTHR36766:SF61">
    <property type="entry name" value="NB-ARC DOMAIN DISEASE RESISTANCE PROTEIN"/>
    <property type="match status" value="1"/>
</dbReference>
<accession>A0ABD1LB49</accession>
<protein>
    <recommendedName>
        <fullName evidence="3">Disease resistance R13L4/SHOC-2-like LRR domain-containing protein</fullName>
    </recommendedName>
</protein>